<evidence type="ECO:0000313" key="2">
    <source>
        <dbReference type="Proteomes" id="UP001168540"/>
    </source>
</evidence>
<keyword evidence="2" id="KW-1185">Reference proteome</keyword>
<protein>
    <submittedName>
        <fullName evidence="1">Uncharacterized protein</fullName>
    </submittedName>
</protein>
<name>A0ABT7XMZ6_9NEIS</name>
<reference evidence="1" key="1">
    <citation type="submission" date="2023-06" db="EMBL/GenBank/DDBJ databases">
        <authorList>
            <person name="Zhang S."/>
        </authorList>
    </citation>
    <scope>NUCLEOTIDE SEQUENCE</scope>
    <source>
        <strain evidence="1">SG2303</strain>
    </source>
</reference>
<proteinExistence type="predicted"/>
<dbReference type="EMBL" id="JAUEDK010000014">
    <property type="protein sequence ID" value="MDN0075146.1"/>
    <property type="molecule type" value="Genomic_DNA"/>
</dbReference>
<dbReference type="Proteomes" id="UP001168540">
    <property type="component" value="Unassembled WGS sequence"/>
</dbReference>
<evidence type="ECO:0000313" key="1">
    <source>
        <dbReference type="EMBL" id="MDN0075146.1"/>
    </source>
</evidence>
<dbReference type="RefSeq" id="WP_289829744.1">
    <property type="nucleotide sequence ID" value="NZ_JAUEDK010000014.1"/>
</dbReference>
<organism evidence="1 2">
    <name type="scientific">Crenobacter oryzisoli</name>
    <dbReference type="NCBI Taxonomy" id="3056844"/>
    <lineage>
        <taxon>Bacteria</taxon>
        <taxon>Pseudomonadati</taxon>
        <taxon>Pseudomonadota</taxon>
        <taxon>Betaproteobacteria</taxon>
        <taxon>Neisseriales</taxon>
        <taxon>Neisseriaceae</taxon>
        <taxon>Crenobacter</taxon>
    </lineage>
</organism>
<sequence>MVKFVAIPGTTAYVNPSLVTKVELSSPSPGGPPQTTIYLADHTTVSTGMSVKEVIALLEHEQPLH</sequence>
<gene>
    <name evidence="1" type="ORF">QU481_09625</name>
</gene>
<comment type="caution">
    <text evidence="1">The sequence shown here is derived from an EMBL/GenBank/DDBJ whole genome shotgun (WGS) entry which is preliminary data.</text>
</comment>
<accession>A0ABT7XMZ6</accession>